<evidence type="ECO:0000256" key="6">
    <source>
        <dbReference type="ARBA" id="ARBA00023136"/>
    </source>
</evidence>
<evidence type="ECO:0000256" key="2">
    <source>
        <dbReference type="ARBA" id="ARBA00008917"/>
    </source>
</evidence>
<dbReference type="Proteomes" id="UP000005627">
    <property type="component" value="Chromosome 1"/>
</dbReference>
<dbReference type="FunCoup" id="G8ZM65">
    <property type="interactions" value="533"/>
</dbReference>
<dbReference type="InParanoid" id="G8ZM65"/>
<dbReference type="SUPFAM" id="SSF144091">
    <property type="entry name" value="Rhomboid-like"/>
    <property type="match status" value="1"/>
</dbReference>
<keyword evidence="5 7" id="KW-1133">Transmembrane helix</keyword>
<dbReference type="Gene3D" id="1.20.1540.10">
    <property type="entry name" value="Rhomboid-like"/>
    <property type="match status" value="1"/>
</dbReference>
<dbReference type="PANTHER" id="PTHR11009">
    <property type="entry name" value="DER1-LIKE PROTEIN, DERLIN"/>
    <property type="match status" value="1"/>
</dbReference>
<evidence type="ECO:0000256" key="8">
    <source>
        <dbReference type="SAM" id="MobiDB-lite"/>
    </source>
</evidence>
<gene>
    <name evidence="9" type="primary">TDEL0A03770</name>
    <name evidence="9" type="ORF">TDEL_0A03770</name>
</gene>
<dbReference type="GeneID" id="11503144"/>
<keyword evidence="3 7" id="KW-0812">Transmembrane</keyword>
<feature type="transmembrane region" description="Helical" evidence="7">
    <location>
        <begin position="108"/>
        <end position="127"/>
    </location>
</feature>
<dbReference type="KEGG" id="tdl:TDEL_0A03770"/>
<feature type="transmembrane region" description="Helical" evidence="7">
    <location>
        <begin position="30"/>
        <end position="49"/>
    </location>
</feature>
<organism evidence="9 10">
    <name type="scientific">Torulaspora delbrueckii</name>
    <name type="common">Yeast</name>
    <name type="synonym">Candida colliculosa</name>
    <dbReference type="NCBI Taxonomy" id="4950"/>
    <lineage>
        <taxon>Eukaryota</taxon>
        <taxon>Fungi</taxon>
        <taxon>Dikarya</taxon>
        <taxon>Ascomycota</taxon>
        <taxon>Saccharomycotina</taxon>
        <taxon>Saccharomycetes</taxon>
        <taxon>Saccharomycetales</taxon>
        <taxon>Saccharomycetaceae</taxon>
        <taxon>Torulaspora</taxon>
    </lineage>
</organism>
<evidence type="ECO:0000256" key="5">
    <source>
        <dbReference type="ARBA" id="ARBA00022989"/>
    </source>
</evidence>
<keyword evidence="6 7" id="KW-0472">Membrane</keyword>
<sequence length="301" mass="33990">MANNIHGLGHSGSDGFRSELVRALYNIPVVTRYLISAVVVVKVITRLFVTPNNYVYYKFSDMLKYAQFWRPFTSSIMLHPEPMAAMLEFYTLYSRSSQLELRRQRLDYVFYMVFCIIVMSLMVPLWYGSSNTVILTSGFITCLTYSWSLDHLNVNVMVYGLFPIRGKFFPLIQLLIDFLFFGQWFPITVMGFLTAYLYCCLDTGTLGPLYGWATGASEYYGISPNGKFGAPQWLHRLLQASRNPSSVISARSGGRKLGFKDQETTIPTTVTTTSASRNSSTAAQRRAKTSIFPGSGQRLGN</sequence>
<dbReference type="HOGENOM" id="CLU_059047_0_0_1"/>
<dbReference type="OrthoDB" id="19102at2759"/>
<dbReference type="EMBL" id="HE616742">
    <property type="protein sequence ID" value="CCE89709.1"/>
    <property type="molecule type" value="Genomic_DNA"/>
</dbReference>
<feature type="region of interest" description="Disordered" evidence="8">
    <location>
        <begin position="271"/>
        <end position="301"/>
    </location>
</feature>
<keyword evidence="4 7" id="KW-0256">Endoplasmic reticulum</keyword>
<dbReference type="eggNOG" id="KOG0858">
    <property type="taxonomic scope" value="Eukaryota"/>
</dbReference>
<comment type="similarity">
    <text evidence="2 7">Belongs to the derlin family.</text>
</comment>
<dbReference type="GO" id="GO:0005789">
    <property type="term" value="C:endoplasmic reticulum membrane"/>
    <property type="evidence" value="ECO:0007669"/>
    <property type="project" value="UniProtKB-SubCell"/>
</dbReference>
<accession>G8ZM65</accession>
<evidence type="ECO:0000256" key="4">
    <source>
        <dbReference type="ARBA" id="ARBA00022824"/>
    </source>
</evidence>
<reference evidence="9 10" key="1">
    <citation type="journal article" date="2011" name="Proc. Natl. Acad. Sci. U.S.A.">
        <title>Evolutionary erosion of yeast sex chromosomes by mating-type switching accidents.</title>
        <authorList>
            <person name="Gordon J.L."/>
            <person name="Armisen D."/>
            <person name="Proux-Wera E."/>
            <person name="Oheigeartaigh S.S."/>
            <person name="Byrne K.P."/>
            <person name="Wolfe K.H."/>
        </authorList>
    </citation>
    <scope>NUCLEOTIDE SEQUENCE [LARGE SCALE GENOMIC DNA]</scope>
    <source>
        <strain evidence="10">ATCC 10662 / CBS 1146 / NBRC 0425 / NCYC 2629 / NRRL Y-866</strain>
    </source>
</reference>
<comment type="function">
    <text evidence="7">May be involved in the degradation of misfolded endoplasmic reticulum (ER) luminal proteins.</text>
</comment>
<comment type="subcellular location">
    <subcellularLocation>
        <location evidence="1 7">Endoplasmic reticulum membrane</location>
        <topology evidence="1 7">Multi-pass membrane protein</topology>
    </subcellularLocation>
</comment>
<dbReference type="STRING" id="1076872.G8ZM65"/>
<comment type="caution">
    <text evidence="7">Lacks conserved residue(s) required for the propagation of feature annotation.</text>
</comment>
<dbReference type="AlphaFoldDB" id="G8ZM65"/>
<evidence type="ECO:0000256" key="3">
    <source>
        <dbReference type="ARBA" id="ARBA00022692"/>
    </source>
</evidence>
<dbReference type="GO" id="GO:0006950">
    <property type="term" value="P:response to stress"/>
    <property type="evidence" value="ECO:0007669"/>
    <property type="project" value="UniProtKB-ARBA"/>
</dbReference>
<name>G8ZM65_TORDE</name>
<protein>
    <recommendedName>
        <fullName evidence="7">Derlin</fullName>
    </recommendedName>
</protein>
<dbReference type="RefSeq" id="XP_003678920.1">
    <property type="nucleotide sequence ID" value="XM_003678872.1"/>
</dbReference>
<evidence type="ECO:0000313" key="9">
    <source>
        <dbReference type="EMBL" id="CCE89709.1"/>
    </source>
</evidence>
<keyword evidence="10" id="KW-1185">Reference proteome</keyword>
<dbReference type="Pfam" id="PF04511">
    <property type="entry name" value="DER1"/>
    <property type="match status" value="1"/>
</dbReference>
<proteinExistence type="inferred from homology"/>
<evidence type="ECO:0000256" key="1">
    <source>
        <dbReference type="ARBA" id="ARBA00004477"/>
    </source>
</evidence>
<dbReference type="InterPro" id="IPR007599">
    <property type="entry name" value="DER1"/>
</dbReference>
<feature type="transmembrane region" description="Helical" evidence="7">
    <location>
        <begin position="174"/>
        <end position="198"/>
    </location>
</feature>
<dbReference type="InterPro" id="IPR035952">
    <property type="entry name" value="Rhomboid-like_sf"/>
</dbReference>
<evidence type="ECO:0000256" key="7">
    <source>
        <dbReference type="RuleBase" id="RU363059"/>
    </source>
</evidence>
<evidence type="ECO:0000313" key="10">
    <source>
        <dbReference type="Proteomes" id="UP000005627"/>
    </source>
</evidence>
<feature type="compositionally biased region" description="Low complexity" evidence="8">
    <location>
        <begin position="271"/>
        <end position="284"/>
    </location>
</feature>